<sequence>MKKIALLLLSTFLLGTVSTAYAGNCDYSWQRAKDGSQCGKRASNSRY</sequence>
<accession>A0A377ID49</accession>
<reference evidence="5 6" key="1">
    <citation type="submission" date="2018-06" db="EMBL/GenBank/DDBJ databases">
        <authorList>
            <consortium name="Pathogen Informatics"/>
            <person name="Doyle S."/>
        </authorList>
    </citation>
    <scope>NUCLEOTIDE SEQUENCE [LARGE SCALE GENOMIC DNA]</scope>
    <source>
        <strain evidence="4 6">NCTC10926</strain>
        <strain evidence="3 5">NCTC11296</strain>
    </source>
</reference>
<protein>
    <submittedName>
        <fullName evidence="3">Uncharacterized protein</fullName>
    </submittedName>
</protein>
<evidence type="ECO:0000313" key="6">
    <source>
        <dbReference type="Proteomes" id="UP000254620"/>
    </source>
</evidence>
<feature type="signal peptide" evidence="1">
    <location>
        <begin position="1"/>
        <end position="22"/>
    </location>
</feature>
<dbReference type="EMBL" id="UFSW01000002">
    <property type="protein sequence ID" value="SUV40726.1"/>
    <property type="molecule type" value="Genomic_DNA"/>
</dbReference>
<dbReference type="EMBL" id="JAMDKF010000004">
    <property type="protein sequence ID" value="MEE6040833.1"/>
    <property type="molecule type" value="Genomic_DNA"/>
</dbReference>
<dbReference type="Proteomes" id="UP000254620">
    <property type="component" value="Unassembled WGS sequence"/>
</dbReference>
<evidence type="ECO:0000313" key="3">
    <source>
        <dbReference type="EMBL" id="STO72960.1"/>
    </source>
</evidence>
<evidence type="ECO:0000313" key="5">
    <source>
        <dbReference type="Proteomes" id="UP000254465"/>
    </source>
</evidence>
<name>A0A377ID49_AVIPA</name>
<evidence type="ECO:0000313" key="7">
    <source>
        <dbReference type="Proteomes" id="UP001347884"/>
    </source>
</evidence>
<dbReference type="EMBL" id="UGHK01000002">
    <property type="protein sequence ID" value="STO72960.1"/>
    <property type="molecule type" value="Genomic_DNA"/>
</dbReference>
<evidence type="ECO:0000256" key="1">
    <source>
        <dbReference type="SAM" id="SignalP"/>
    </source>
</evidence>
<reference evidence="2 7" key="2">
    <citation type="journal article" date="2022" name="Front. Microbiol.">
        <title>Commensal bacteria contribute to the growth of multidrug-resistant Avibacterium paragallinarum in chickens.</title>
        <authorList>
            <person name="Zhu J."/>
            <person name="Chen Y."/>
            <person name="Wu Y."/>
            <person name="Wang Y."/>
            <person name="Zhu K."/>
        </authorList>
    </citation>
    <scope>NUCLEOTIDE SEQUENCE [LARGE SCALE GENOMIC DNA]</scope>
    <source>
        <strain evidence="2 7">AV25</strain>
    </source>
</reference>
<feature type="chain" id="PRO_5044586308" evidence="1">
    <location>
        <begin position="23"/>
        <end position="47"/>
    </location>
</feature>
<dbReference type="RefSeq" id="WP_165381625.1">
    <property type="nucleotide sequence ID" value="NZ_CP081939.1"/>
</dbReference>
<keyword evidence="1" id="KW-0732">Signal</keyword>
<dbReference type="AlphaFoldDB" id="A0A377ID49"/>
<evidence type="ECO:0000313" key="4">
    <source>
        <dbReference type="EMBL" id="SUV40726.1"/>
    </source>
</evidence>
<evidence type="ECO:0000313" key="2">
    <source>
        <dbReference type="EMBL" id="MEE6040833.1"/>
    </source>
</evidence>
<dbReference type="Proteomes" id="UP001347884">
    <property type="component" value="Unassembled WGS sequence"/>
</dbReference>
<proteinExistence type="predicted"/>
<reference evidence="2" key="3">
    <citation type="submission" date="2022-05" db="EMBL/GenBank/DDBJ databases">
        <authorList>
            <person name="Chen Y."/>
            <person name="Zhu J."/>
            <person name="Zhu K."/>
        </authorList>
    </citation>
    <scope>NUCLEOTIDE SEQUENCE</scope>
    <source>
        <strain evidence="2">AV25</strain>
    </source>
</reference>
<gene>
    <name evidence="2" type="ORF">M5S13_02855</name>
    <name evidence="4" type="ORF">NCTC10926_02778</name>
    <name evidence="3" type="ORF">NCTC11296_02905</name>
</gene>
<keyword evidence="7" id="KW-1185">Reference proteome</keyword>
<organism evidence="3 5">
    <name type="scientific">Avibacterium paragallinarum</name>
    <name type="common">Haemophilus gallinarum</name>
    <dbReference type="NCBI Taxonomy" id="728"/>
    <lineage>
        <taxon>Bacteria</taxon>
        <taxon>Pseudomonadati</taxon>
        <taxon>Pseudomonadota</taxon>
        <taxon>Gammaproteobacteria</taxon>
        <taxon>Pasteurellales</taxon>
        <taxon>Pasteurellaceae</taxon>
        <taxon>Avibacterium</taxon>
    </lineage>
</organism>
<dbReference type="Proteomes" id="UP000254465">
    <property type="component" value="Unassembled WGS sequence"/>
</dbReference>